<dbReference type="OrthoDB" id="9769319at2"/>
<organism evidence="7 8">
    <name type="scientific">Paraburkholderia pallida</name>
    <dbReference type="NCBI Taxonomy" id="2547399"/>
    <lineage>
        <taxon>Bacteria</taxon>
        <taxon>Pseudomonadati</taxon>
        <taxon>Pseudomonadota</taxon>
        <taxon>Betaproteobacteria</taxon>
        <taxon>Burkholderiales</taxon>
        <taxon>Burkholderiaceae</taxon>
        <taxon>Paraburkholderia</taxon>
    </lineage>
</organism>
<evidence type="ECO:0000313" key="7">
    <source>
        <dbReference type="EMBL" id="QBR03341.1"/>
    </source>
</evidence>
<proteinExistence type="inferred from homology"/>
<dbReference type="PIRSF" id="PIRSF019574">
    <property type="entry name" value="Periplasmic_polyamine_BP"/>
    <property type="match status" value="1"/>
</dbReference>
<keyword evidence="8" id="KW-1185">Reference proteome</keyword>
<evidence type="ECO:0000256" key="4">
    <source>
        <dbReference type="ARBA" id="ARBA00022764"/>
    </source>
</evidence>
<protein>
    <recommendedName>
        <fullName evidence="5">Putrescine-binding periplasmic protein</fullName>
    </recommendedName>
</protein>
<dbReference type="CDD" id="cd13659">
    <property type="entry name" value="PBP2_PotF"/>
    <property type="match status" value="1"/>
</dbReference>
<dbReference type="Pfam" id="PF13416">
    <property type="entry name" value="SBP_bac_8"/>
    <property type="match status" value="1"/>
</dbReference>
<dbReference type="RefSeq" id="WP_134758837.1">
    <property type="nucleotide sequence ID" value="NZ_CP038151.1"/>
</dbReference>
<evidence type="ECO:0000256" key="6">
    <source>
        <dbReference type="SAM" id="SignalP"/>
    </source>
</evidence>
<evidence type="ECO:0000256" key="2">
    <source>
        <dbReference type="ARBA" id="ARBA00022448"/>
    </source>
</evidence>
<dbReference type="GO" id="GO:0019808">
    <property type="term" value="F:polyamine binding"/>
    <property type="evidence" value="ECO:0007669"/>
    <property type="project" value="InterPro"/>
</dbReference>
<keyword evidence="2 5" id="KW-0813">Transport</keyword>
<name>A0A4P7D3E3_9BURK</name>
<feature type="chain" id="PRO_5020736701" description="Putrescine-binding periplasmic protein" evidence="6">
    <location>
        <begin position="37"/>
        <end position="377"/>
    </location>
</feature>
<dbReference type="InterPro" id="IPR001188">
    <property type="entry name" value="Sperm_putr-bd"/>
</dbReference>
<dbReference type="Proteomes" id="UP000295727">
    <property type="component" value="Chromosome 4"/>
</dbReference>
<evidence type="ECO:0000256" key="5">
    <source>
        <dbReference type="PIRNR" id="PIRNR019574"/>
    </source>
</evidence>
<dbReference type="PRINTS" id="PR00909">
    <property type="entry name" value="SPERMDNBNDNG"/>
</dbReference>
<feature type="signal peptide" evidence="6">
    <location>
        <begin position="1"/>
        <end position="36"/>
    </location>
</feature>
<evidence type="ECO:0000256" key="3">
    <source>
        <dbReference type="ARBA" id="ARBA00022729"/>
    </source>
</evidence>
<dbReference type="GO" id="GO:0042597">
    <property type="term" value="C:periplasmic space"/>
    <property type="evidence" value="ECO:0007669"/>
    <property type="project" value="UniProtKB-SubCell"/>
</dbReference>
<dbReference type="KEGG" id="ppai:E1956_40110"/>
<keyword evidence="3 6" id="KW-0732">Signal</keyword>
<evidence type="ECO:0000313" key="8">
    <source>
        <dbReference type="Proteomes" id="UP000295727"/>
    </source>
</evidence>
<comment type="similarity">
    <text evidence="5">Belongs to the bacterial solute-binding protein PotD/PotF family.</text>
</comment>
<dbReference type="InterPro" id="IPR006059">
    <property type="entry name" value="SBP"/>
</dbReference>
<sequence>MEERQVARRFSGTLKAICAALALAGAAWQTMPAAHADDQVVNVYNWGNSIGKDTIANFEKATGIKVVYQEFDSNDTLQAKLLSGNSGYDVVVPSDMYWARQVQAGIFQKIDHSKVPNMAGLDPEIMKIVAQEDPGNRYGVPWSWGTDGIGVNVEKVKAALGNDVQLNSWSLLFDPKNAQKLKSCGISVLDSPVDAFGMALVYLKKDPNTNNPADYEAAYQVLKGIRPYITQFNSTSYINDLAGGDICIALGWSGDVNSARVAALDAKKSYHIKYLIPDVGTAIWFDMMAIPKDAPHPEAAMKFINFVISEKEAAALTNYTSYPSTVPASRALVRPEVMADPAVFPPPEVYRKLFISTPMTAELTRLQNRLWAKLKTE</sequence>
<dbReference type="PANTHER" id="PTHR30222">
    <property type="entry name" value="SPERMIDINE/PUTRESCINE-BINDING PERIPLASMIC PROTEIN"/>
    <property type="match status" value="1"/>
</dbReference>
<dbReference type="Gene3D" id="3.40.190.10">
    <property type="entry name" value="Periplasmic binding protein-like II"/>
    <property type="match status" value="2"/>
</dbReference>
<dbReference type="SUPFAM" id="SSF53850">
    <property type="entry name" value="Periplasmic binding protein-like II"/>
    <property type="match status" value="1"/>
</dbReference>
<dbReference type="PANTHER" id="PTHR30222:SF12">
    <property type="entry name" value="NORSPERMIDINE SENSOR"/>
    <property type="match status" value="1"/>
</dbReference>
<comment type="function">
    <text evidence="5">Required for the activity of the bacterial periplasmic transport system of putrescine.</text>
</comment>
<keyword evidence="4 5" id="KW-0574">Periplasm</keyword>
<dbReference type="AlphaFoldDB" id="A0A4P7D3E3"/>
<dbReference type="EMBL" id="CP038151">
    <property type="protein sequence ID" value="QBR03341.1"/>
    <property type="molecule type" value="Genomic_DNA"/>
</dbReference>
<gene>
    <name evidence="7" type="ORF">E1956_40110</name>
</gene>
<accession>A0A4P7D3E3</accession>
<evidence type="ECO:0000256" key="1">
    <source>
        <dbReference type="ARBA" id="ARBA00004418"/>
    </source>
</evidence>
<reference evidence="7 8" key="1">
    <citation type="submission" date="2019-03" db="EMBL/GenBank/DDBJ databases">
        <title>Paraburkholderia sp. 7MH5, isolated from subtropical forest soil.</title>
        <authorList>
            <person name="Gao Z.-H."/>
            <person name="Qiu L.-H."/>
        </authorList>
    </citation>
    <scope>NUCLEOTIDE SEQUENCE [LARGE SCALE GENOMIC DNA]</scope>
    <source>
        <strain evidence="7 8">7MH5</strain>
    </source>
</reference>
<dbReference type="GO" id="GO:0015846">
    <property type="term" value="P:polyamine transport"/>
    <property type="evidence" value="ECO:0007669"/>
    <property type="project" value="InterPro"/>
</dbReference>
<comment type="subcellular location">
    <subcellularLocation>
        <location evidence="1 5">Periplasm</location>
    </subcellularLocation>
</comment>